<organism evidence="4 5">
    <name type="scientific">Plantactinospora sonchi</name>
    <dbReference type="NCBI Taxonomy" id="1544735"/>
    <lineage>
        <taxon>Bacteria</taxon>
        <taxon>Bacillati</taxon>
        <taxon>Actinomycetota</taxon>
        <taxon>Actinomycetes</taxon>
        <taxon>Micromonosporales</taxon>
        <taxon>Micromonosporaceae</taxon>
        <taxon>Plantactinospora</taxon>
    </lineage>
</organism>
<evidence type="ECO:0000259" key="3">
    <source>
        <dbReference type="Pfam" id="PF02894"/>
    </source>
</evidence>
<comment type="caution">
    <text evidence="4">The sequence shown here is derived from an EMBL/GenBank/DDBJ whole genome shotgun (WGS) entry which is preliminary data.</text>
</comment>
<gene>
    <name evidence="4" type="ORF">V1633_30845</name>
</gene>
<dbReference type="InterPro" id="IPR004104">
    <property type="entry name" value="Gfo/Idh/MocA-like_OxRdtase_C"/>
</dbReference>
<reference evidence="4 5" key="1">
    <citation type="submission" date="2024-01" db="EMBL/GenBank/DDBJ databases">
        <title>Genome insights into Plantactinospora sonchi sp. nov.</title>
        <authorList>
            <person name="Wang L."/>
        </authorList>
    </citation>
    <scope>NUCLEOTIDE SEQUENCE [LARGE SCALE GENOMIC DNA]</scope>
    <source>
        <strain evidence="4 5">NEAU-QY2</strain>
    </source>
</reference>
<sequence>MTVNRVRLVVAGAGLRGLGYARHAVASGRARVTAVAEPDPSRRAQFAAEFGVPPEHVYADWRDLAAAGRVGDAVVIATQDQMHTEPTIAFAELGYHILLEKPMATTEAEAVRIAAAVEKADVIFAVCHVMRYTPYSKALKEVLDDGVIGRLVSVQHLEPIGWWHYAHSFVRGNWSNSHTSGPLLLTKSCHDIDWLLHLFGSAPTQVSSFGGLSHFRADQRPEGATSTCLNCPVEASCPYSAPRLYLSCLGDPEREFWPLSAVTTDHTPAGVEAALRTGPYGRCVYTSTNDVVDHQVVTMSFADGATCSFTLTAFTPMSGRHTRLFGTHGSIEGDSSALHITDFRTDRRWTVDTGAGAGSTAAEGHHGGDAAMTDTFLAAVAEGNSSLIPSDAASSLLSHRVVWAAEHARNTGNVVHLAG</sequence>
<dbReference type="Gene3D" id="3.30.360.10">
    <property type="entry name" value="Dihydrodipicolinate Reductase, domain 2"/>
    <property type="match status" value="1"/>
</dbReference>
<dbReference type="SUPFAM" id="SSF55347">
    <property type="entry name" value="Glyceraldehyde-3-phosphate dehydrogenase-like, C-terminal domain"/>
    <property type="match status" value="1"/>
</dbReference>
<dbReference type="PANTHER" id="PTHR43377">
    <property type="entry name" value="BILIVERDIN REDUCTASE A"/>
    <property type="match status" value="1"/>
</dbReference>
<protein>
    <submittedName>
        <fullName evidence="4">Gfo/Idh/MocA family oxidoreductase</fullName>
    </submittedName>
</protein>
<dbReference type="InterPro" id="IPR051450">
    <property type="entry name" value="Gfo/Idh/MocA_Oxidoreductases"/>
</dbReference>
<proteinExistence type="inferred from homology"/>
<dbReference type="EMBL" id="JAZGQK010000032">
    <property type="protein sequence ID" value="MEE6262886.1"/>
    <property type="molecule type" value="Genomic_DNA"/>
</dbReference>
<feature type="domain" description="Gfo/Idh/MocA-like oxidoreductase C-terminal" evidence="3">
    <location>
        <begin position="140"/>
        <end position="416"/>
    </location>
</feature>
<evidence type="ECO:0000313" key="4">
    <source>
        <dbReference type="EMBL" id="MEE6262886.1"/>
    </source>
</evidence>
<dbReference type="InterPro" id="IPR000683">
    <property type="entry name" value="Gfo/Idh/MocA-like_OxRdtase_N"/>
</dbReference>
<evidence type="ECO:0000259" key="2">
    <source>
        <dbReference type="Pfam" id="PF01408"/>
    </source>
</evidence>
<dbReference type="Pfam" id="PF01408">
    <property type="entry name" value="GFO_IDH_MocA"/>
    <property type="match status" value="1"/>
</dbReference>
<name>A0ABU7S2A5_9ACTN</name>
<dbReference type="InterPro" id="IPR036291">
    <property type="entry name" value="NAD(P)-bd_dom_sf"/>
</dbReference>
<dbReference type="Pfam" id="PF02894">
    <property type="entry name" value="GFO_IDH_MocA_C"/>
    <property type="match status" value="1"/>
</dbReference>
<keyword evidence="5" id="KW-1185">Reference proteome</keyword>
<dbReference type="Proteomes" id="UP001332243">
    <property type="component" value="Unassembled WGS sequence"/>
</dbReference>
<dbReference type="SUPFAM" id="SSF51735">
    <property type="entry name" value="NAD(P)-binding Rossmann-fold domains"/>
    <property type="match status" value="1"/>
</dbReference>
<comment type="similarity">
    <text evidence="1">Belongs to the Gfo/Idh/MocA family.</text>
</comment>
<dbReference type="Gene3D" id="3.40.50.720">
    <property type="entry name" value="NAD(P)-binding Rossmann-like Domain"/>
    <property type="match status" value="1"/>
</dbReference>
<accession>A0ABU7S2A5</accession>
<evidence type="ECO:0000313" key="5">
    <source>
        <dbReference type="Proteomes" id="UP001332243"/>
    </source>
</evidence>
<feature type="domain" description="Gfo/Idh/MocA-like oxidoreductase N-terminal" evidence="2">
    <location>
        <begin position="7"/>
        <end position="127"/>
    </location>
</feature>
<dbReference type="PANTHER" id="PTHR43377:SF2">
    <property type="entry name" value="BINDING ROSSMANN FOLD OXIDOREDUCTASE, PUTATIVE (AFU_ORTHOLOGUE AFUA_4G00560)-RELATED"/>
    <property type="match status" value="1"/>
</dbReference>
<dbReference type="RefSeq" id="WP_331217826.1">
    <property type="nucleotide sequence ID" value="NZ_JAZGQK010000032.1"/>
</dbReference>
<evidence type="ECO:0000256" key="1">
    <source>
        <dbReference type="ARBA" id="ARBA00010928"/>
    </source>
</evidence>